<sequence>MRRTTRSGPPPAAPARRRRAAWHTALAAAVALTVAAVFAALGTGPARALGVGGTPAPVTGNATHFDGLGAPYGGCGVPQANLDSQDFIALNVFNTPGSYGTFPRPVPAAQAGLLGMFDNGLNCGRWVKVSIGDYCTGTNDGAQNQPFCRDGSWVADKYNGATLTMLVADSCADSNAWCRDDPYHIDLHTDSINRFQLNGTAVGDLLNHWNNRQVTWQFVNAPGYTGDIGIGFLQGAQVYWPAISVTHLAAGIHGVQYQAADGSWVSAAMDSDMGQAYIIGPTATAGSAYKIRVTDASNTLINGGQVYSFALPSSCGGSCGAAYTQVSYTTSPGSGPTSPSTSQSSTPPSSTPPSSTPPSSTPPSSPSSSSSSSAGGASCAVTTSVTGSWSTGYQLAFTVTDNGTAALASWTVRFSFAGSQTIANSWNAATTQSGQAVTAKSVSYNGALAPGASTSWGMVVNGANQPLSGVACAVT</sequence>
<dbReference type="Gene3D" id="2.60.40.760">
    <property type="entry name" value="Expansin, cellulose-binding-like domain"/>
    <property type="match status" value="1"/>
</dbReference>
<name>A0ABP5GY56_9ACTN</name>
<evidence type="ECO:0000256" key="1">
    <source>
        <dbReference type="SAM" id="MobiDB-lite"/>
    </source>
</evidence>
<accession>A0ABP5GY56</accession>
<organism evidence="3 4">
    <name type="scientific">Catenulispora yoronensis</name>
    <dbReference type="NCBI Taxonomy" id="450799"/>
    <lineage>
        <taxon>Bacteria</taxon>
        <taxon>Bacillati</taxon>
        <taxon>Actinomycetota</taxon>
        <taxon>Actinomycetes</taxon>
        <taxon>Catenulisporales</taxon>
        <taxon>Catenulisporaceae</taxon>
        <taxon>Catenulispora</taxon>
    </lineage>
</organism>
<evidence type="ECO:0000259" key="2">
    <source>
        <dbReference type="PROSITE" id="PS51173"/>
    </source>
</evidence>
<dbReference type="Pfam" id="PF00553">
    <property type="entry name" value="CBM_2"/>
    <property type="match status" value="1"/>
</dbReference>
<dbReference type="Gene3D" id="2.60.40.290">
    <property type="match status" value="1"/>
</dbReference>
<dbReference type="PROSITE" id="PS51173">
    <property type="entry name" value="CBM2"/>
    <property type="match status" value="1"/>
</dbReference>
<feature type="compositionally biased region" description="Pro residues" evidence="1">
    <location>
        <begin position="349"/>
        <end position="365"/>
    </location>
</feature>
<dbReference type="EMBL" id="BAAAQN010000072">
    <property type="protein sequence ID" value="GAA2058825.1"/>
    <property type="molecule type" value="Genomic_DNA"/>
</dbReference>
<feature type="region of interest" description="Disordered" evidence="1">
    <location>
        <begin position="330"/>
        <end position="374"/>
    </location>
</feature>
<feature type="compositionally biased region" description="Low complexity" evidence="1">
    <location>
        <begin position="330"/>
        <end position="348"/>
    </location>
</feature>
<evidence type="ECO:0000313" key="3">
    <source>
        <dbReference type="EMBL" id="GAA2058825.1"/>
    </source>
</evidence>
<dbReference type="InterPro" id="IPR008965">
    <property type="entry name" value="CBM2/CBM3_carb-bd_dom_sf"/>
</dbReference>
<dbReference type="RefSeq" id="WP_344671046.1">
    <property type="nucleotide sequence ID" value="NZ_BAAAQN010000072.1"/>
</dbReference>
<dbReference type="InterPro" id="IPR012291">
    <property type="entry name" value="CBM2_carb-bd_dom_sf"/>
</dbReference>
<dbReference type="InterPro" id="IPR036749">
    <property type="entry name" value="Expansin_CBD_sf"/>
</dbReference>
<keyword evidence="4" id="KW-1185">Reference proteome</keyword>
<proteinExistence type="predicted"/>
<dbReference type="SUPFAM" id="SSF50685">
    <property type="entry name" value="Barwin-like endoglucanases"/>
    <property type="match status" value="1"/>
</dbReference>
<dbReference type="Proteomes" id="UP001500751">
    <property type="component" value="Unassembled WGS sequence"/>
</dbReference>
<dbReference type="SUPFAM" id="SSF49384">
    <property type="entry name" value="Carbohydrate-binding domain"/>
    <property type="match status" value="1"/>
</dbReference>
<reference evidence="4" key="1">
    <citation type="journal article" date="2019" name="Int. J. Syst. Evol. Microbiol.">
        <title>The Global Catalogue of Microorganisms (GCM) 10K type strain sequencing project: providing services to taxonomists for standard genome sequencing and annotation.</title>
        <authorList>
            <consortium name="The Broad Institute Genomics Platform"/>
            <consortium name="The Broad Institute Genome Sequencing Center for Infectious Disease"/>
            <person name="Wu L."/>
            <person name="Ma J."/>
        </authorList>
    </citation>
    <scope>NUCLEOTIDE SEQUENCE [LARGE SCALE GENOMIC DNA]</scope>
    <source>
        <strain evidence="4">JCM 16014</strain>
    </source>
</reference>
<protein>
    <submittedName>
        <fullName evidence="3">Cellulose binding domain-containing protein</fullName>
    </submittedName>
</protein>
<dbReference type="InterPro" id="IPR036908">
    <property type="entry name" value="RlpA-like_sf"/>
</dbReference>
<dbReference type="SMART" id="SM00637">
    <property type="entry name" value="CBD_II"/>
    <property type="match status" value="1"/>
</dbReference>
<gene>
    <name evidence="3" type="ORF">GCM10009839_81070</name>
</gene>
<evidence type="ECO:0000313" key="4">
    <source>
        <dbReference type="Proteomes" id="UP001500751"/>
    </source>
</evidence>
<dbReference type="InterPro" id="IPR001919">
    <property type="entry name" value="CBD2"/>
</dbReference>
<comment type="caution">
    <text evidence="3">The sequence shown here is derived from an EMBL/GenBank/DDBJ whole genome shotgun (WGS) entry which is preliminary data.</text>
</comment>
<feature type="domain" description="CBM2" evidence="2">
    <location>
        <begin position="372"/>
        <end position="475"/>
    </location>
</feature>